<dbReference type="EMBL" id="CM039427">
    <property type="protein sequence ID" value="KAI4353015.1"/>
    <property type="molecule type" value="Genomic_DNA"/>
</dbReference>
<keyword evidence="2" id="KW-1185">Reference proteome</keyword>
<comment type="caution">
    <text evidence="1">The sequence shown here is derived from an EMBL/GenBank/DDBJ whole genome shotgun (WGS) entry which is preliminary data.</text>
</comment>
<gene>
    <name evidence="1" type="ORF">L6164_001993</name>
</gene>
<dbReference type="Proteomes" id="UP000828941">
    <property type="component" value="Chromosome 2"/>
</dbReference>
<proteinExistence type="predicted"/>
<sequence>MNRFPQSRKLFASFVLIILMLPSLGLAECTCDAEDKDRNKTEARKYKIAAITSILAASAIGVCIPVLGKTSPALSPEKDIFFIIKAFAAGVILSTGFIHVLPDAFESLTSPCLSENPWEQFHSLGLWLCALSLEPLCLRPLQLCISRNLIRIKVKLSQQMKKMYQAIKGINIFIPTYRMKMQTF</sequence>
<name>A0ACB9Q2A8_BAUVA</name>
<evidence type="ECO:0000313" key="1">
    <source>
        <dbReference type="EMBL" id="KAI4353015.1"/>
    </source>
</evidence>
<evidence type="ECO:0000313" key="2">
    <source>
        <dbReference type="Proteomes" id="UP000828941"/>
    </source>
</evidence>
<reference evidence="1 2" key="1">
    <citation type="journal article" date="2022" name="DNA Res.">
        <title>Chromosomal-level genome assembly of the orchid tree Bauhinia variegata (Leguminosae; Cercidoideae) supports the allotetraploid origin hypothesis of Bauhinia.</title>
        <authorList>
            <person name="Zhong Y."/>
            <person name="Chen Y."/>
            <person name="Zheng D."/>
            <person name="Pang J."/>
            <person name="Liu Y."/>
            <person name="Luo S."/>
            <person name="Meng S."/>
            <person name="Qian L."/>
            <person name="Wei D."/>
            <person name="Dai S."/>
            <person name="Zhou R."/>
        </authorList>
    </citation>
    <scope>NUCLEOTIDE SEQUENCE [LARGE SCALE GENOMIC DNA]</scope>
    <source>
        <strain evidence="1">BV-YZ2020</strain>
    </source>
</reference>
<protein>
    <submittedName>
        <fullName evidence="1">Uncharacterized protein</fullName>
    </submittedName>
</protein>
<accession>A0ACB9Q2A8</accession>
<organism evidence="1 2">
    <name type="scientific">Bauhinia variegata</name>
    <name type="common">Purple orchid tree</name>
    <name type="synonym">Phanera variegata</name>
    <dbReference type="NCBI Taxonomy" id="167791"/>
    <lineage>
        <taxon>Eukaryota</taxon>
        <taxon>Viridiplantae</taxon>
        <taxon>Streptophyta</taxon>
        <taxon>Embryophyta</taxon>
        <taxon>Tracheophyta</taxon>
        <taxon>Spermatophyta</taxon>
        <taxon>Magnoliopsida</taxon>
        <taxon>eudicotyledons</taxon>
        <taxon>Gunneridae</taxon>
        <taxon>Pentapetalae</taxon>
        <taxon>rosids</taxon>
        <taxon>fabids</taxon>
        <taxon>Fabales</taxon>
        <taxon>Fabaceae</taxon>
        <taxon>Cercidoideae</taxon>
        <taxon>Cercideae</taxon>
        <taxon>Bauhiniinae</taxon>
        <taxon>Bauhinia</taxon>
    </lineage>
</organism>